<accession>A0A845B2W0</accession>
<protein>
    <recommendedName>
        <fullName evidence="1">[acyl-carrier-protein] S-malonyltransferase</fullName>
        <ecNumber evidence="1">2.3.1.39</ecNumber>
    </recommendedName>
</protein>
<sequence>MKTAVVICPGRGTYNKPELGYLARHFPDAALLAQFDAQRAAAGQETLSELDGAERFSGLKHTRGDNASGLIYAATLGDFLSIDPDQAEVVAVTGNSMGWYSALACAGAVSPEDGFKVANTMGTLMQESLIGGQLVYPFLGDDWRPDPGRRDALLAMAADIDAREGHTLRLSIALGGMLVLAGDASGLAAFEAEAELLQGRFPMRLGNHAAFHTRLQEPVAARGRERLPPGMFGQPSLPMIDGRGAVWWPHASDTDALWDYTLGAQVTRTYDFTRAVEVAAREFAPDLFIVTGPGTTLGGAVAQSLILADWRGMGSKDDFRDRQEKTGLLVAMGMPDQRTKVAKRDWP</sequence>
<comment type="caution">
    <text evidence="6">The sequence shown here is derived from an EMBL/GenBank/DDBJ whole genome shotgun (WGS) entry which is preliminary data.</text>
</comment>
<dbReference type="GO" id="GO:0004314">
    <property type="term" value="F:[acyl-carrier-protein] S-malonyltransferase activity"/>
    <property type="evidence" value="ECO:0007669"/>
    <property type="project" value="UniProtKB-EC"/>
</dbReference>
<dbReference type="InterPro" id="IPR050858">
    <property type="entry name" value="Mal-CoA-ACP_Trans/PKS_FabD"/>
</dbReference>
<comment type="catalytic activity">
    <reaction evidence="4">
        <text>holo-[ACP] + malonyl-CoA = malonyl-[ACP] + CoA</text>
        <dbReference type="Rhea" id="RHEA:41792"/>
        <dbReference type="Rhea" id="RHEA-COMP:9623"/>
        <dbReference type="Rhea" id="RHEA-COMP:9685"/>
        <dbReference type="ChEBI" id="CHEBI:57287"/>
        <dbReference type="ChEBI" id="CHEBI:57384"/>
        <dbReference type="ChEBI" id="CHEBI:64479"/>
        <dbReference type="ChEBI" id="CHEBI:78449"/>
        <dbReference type="EC" id="2.3.1.39"/>
    </reaction>
</comment>
<name>A0A845B2W0_9SPHN</name>
<dbReference type="AlphaFoldDB" id="A0A845B2W0"/>
<dbReference type="EMBL" id="WTYL01000002">
    <property type="protein sequence ID" value="MXP44935.1"/>
    <property type="molecule type" value="Genomic_DNA"/>
</dbReference>
<dbReference type="SUPFAM" id="SSF52151">
    <property type="entry name" value="FabD/lysophospholipase-like"/>
    <property type="match status" value="1"/>
</dbReference>
<feature type="domain" description="Malonyl-CoA:ACP transacylase (MAT)" evidence="5">
    <location>
        <begin position="28"/>
        <end position="313"/>
    </location>
</feature>
<evidence type="ECO:0000313" key="7">
    <source>
        <dbReference type="Proteomes" id="UP000431922"/>
    </source>
</evidence>
<dbReference type="SMART" id="SM00827">
    <property type="entry name" value="PKS_AT"/>
    <property type="match status" value="1"/>
</dbReference>
<organism evidence="6 7">
    <name type="scientific">Allopontixanthobacter sediminis</name>
    <dbReference type="NCBI Taxonomy" id="1689985"/>
    <lineage>
        <taxon>Bacteria</taxon>
        <taxon>Pseudomonadati</taxon>
        <taxon>Pseudomonadota</taxon>
        <taxon>Alphaproteobacteria</taxon>
        <taxon>Sphingomonadales</taxon>
        <taxon>Erythrobacteraceae</taxon>
        <taxon>Allopontixanthobacter</taxon>
    </lineage>
</organism>
<keyword evidence="3" id="KW-0012">Acyltransferase</keyword>
<gene>
    <name evidence="6" type="ORF">GRI65_10755</name>
</gene>
<proteinExistence type="predicted"/>
<dbReference type="InterPro" id="IPR014043">
    <property type="entry name" value="Acyl_transferase_dom"/>
</dbReference>
<dbReference type="PANTHER" id="PTHR42681">
    <property type="entry name" value="MALONYL-COA-ACYL CARRIER PROTEIN TRANSACYLASE, MITOCHONDRIAL"/>
    <property type="match status" value="1"/>
</dbReference>
<evidence type="ECO:0000256" key="4">
    <source>
        <dbReference type="ARBA" id="ARBA00048462"/>
    </source>
</evidence>
<evidence type="ECO:0000313" key="6">
    <source>
        <dbReference type="EMBL" id="MXP44935.1"/>
    </source>
</evidence>
<dbReference type="Proteomes" id="UP000431922">
    <property type="component" value="Unassembled WGS sequence"/>
</dbReference>
<dbReference type="Gene3D" id="3.30.70.250">
    <property type="entry name" value="Malonyl-CoA ACP transacylase, ACP-binding"/>
    <property type="match status" value="1"/>
</dbReference>
<dbReference type="PANTHER" id="PTHR42681:SF1">
    <property type="entry name" value="MALONYL-COA-ACYL CARRIER PROTEIN TRANSACYLASE, MITOCHONDRIAL"/>
    <property type="match status" value="1"/>
</dbReference>
<dbReference type="RefSeq" id="WP_160756465.1">
    <property type="nucleotide sequence ID" value="NZ_WTYL01000002.1"/>
</dbReference>
<evidence type="ECO:0000256" key="3">
    <source>
        <dbReference type="ARBA" id="ARBA00023315"/>
    </source>
</evidence>
<keyword evidence="7" id="KW-1185">Reference proteome</keyword>
<dbReference type="EC" id="2.3.1.39" evidence="1"/>
<keyword evidence="2 6" id="KW-0808">Transferase</keyword>
<dbReference type="InterPro" id="IPR001227">
    <property type="entry name" value="Ac_transferase_dom_sf"/>
</dbReference>
<dbReference type="Gene3D" id="3.40.366.10">
    <property type="entry name" value="Malonyl-Coenzyme A Acyl Carrier Protein, domain 2"/>
    <property type="match status" value="1"/>
</dbReference>
<evidence type="ECO:0000256" key="1">
    <source>
        <dbReference type="ARBA" id="ARBA00013258"/>
    </source>
</evidence>
<reference evidence="6 7" key="1">
    <citation type="submission" date="2019-12" db="EMBL/GenBank/DDBJ databases">
        <title>Genomic-based taxomic classification of the family Erythrobacteraceae.</title>
        <authorList>
            <person name="Xu L."/>
        </authorList>
    </citation>
    <scope>NUCLEOTIDE SEQUENCE [LARGE SCALE GENOMIC DNA]</scope>
    <source>
        <strain evidence="6 7">KCTC 42453</strain>
    </source>
</reference>
<dbReference type="OrthoDB" id="5756162at2"/>
<dbReference type="InterPro" id="IPR016035">
    <property type="entry name" value="Acyl_Trfase/lysoPLipase"/>
</dbReference>
<dbReference type="GO" id="GO:0006633">
    <property type="term" value="P:fatty acid biosynthetic process"/>
    <property type="evidence" value="ECO:0007669"/>
    <property type="project" value="TreeGrafter"/>
</dbReference>
<evidence type="ECO:0000259" key="5">
    <source>
        <dbReference type="SMART" id="SM00827"/>
    </source>
</evidence>
<evidence type="ECO:0000256" key="2">
    <source>
        <dbReference type="ARBA" id="ARBA00022679"/>
    </source>
</evidence>